<dbReference type="InterPro" id="IPR023753">
    <property type="entry name" value="FAD/NAD-binding_dom"/>
</dbReference>
<dbReference type="InterPro" id="IPR036188">
    <property type="entry name" value="FAD/NAD-bd_sf"/>
</dbReference>
<dbReference type="STRING" id="1747903.ASR47_1011162"/>
<dbReference type="GO" id="GO:0051213">
    <property type="term" value="F:dioxygenase activity"/>
    <property type="evidence" value="ECO:0007669"/>
    <property type="project" value="UniProtKB-KW"/>
</dbReference>
<feature type="domain" description="Reductase C-terminal" evidence="6">
    <location>
        <begin position="329"/>
        <end position="417"/>
    </location>
</feature>
<dbReference type="Pfam" id="PF07992">
    <property type="entry name" value="Pyr_redox_2"/>
    <property type="match status" value="1"/>
</dbReference>
<keyword evidence="8" id="KW-1185">Reference proteome</keyword>
<dbReference type="GO" id="GO:0005737">
    <property type="term" value="C:cytoplasm"/>
    <property type="evidence" value="ECO:0007669"/>
    <property type="project" value="TreeGrafter"/>
</dbReference>
<evidence type="ECO:0000256" key="1">
    <source>
        <dbReference type="ARBA" id="ARBA00001974"/>
    </source>
</evidence>
<reference evidence="7 8" key="1">
    <citation type="submission" date="2016-04" db="EMBL/GenBank/DDBJ databases">
        <title>Draft genome sequence of Janthinobacterium psychrotolerans sp. nov., isolated from freshwater sediments in Denmark.</title>
        <authorList>
            <person name="Gong X."/>
            <person name="Skrivergaard S."/>
            <person name="Korsgaard B.S."/>
            <person name="Schreiber L."/>
            <person name="Marshall I.P."/>
            <person name="Finster K."/>
            <person name="Schramm A."/>
        </authorList>
    </citation>
    <scope>NUCLEOTIDE SEQUENCE [LARGE SCALE GENOMIC DNA]</scope>
    <source>
        <strain evidence="7 8">S3-2</strain>
    </source>
</reference>
<dbReference type="EMBL" id="LOCQ01000052">
    <property type="protein sequence ID" value="OBV39770.1"/>
    <property type="molecule type" value="Genomic_DNA"/>
</dbReference>
<dbReference type="SUPFAM" id="SSF55424">
    <property type="entry name" value="FAD/NAD-linked reductases, dimerisation (C-terminal) domain"/>
    <property type="match status" value="1"/>
</dbReference>
<proteinExistence type="predicted"/>
<dbReference type="AlphaFoldDB" id="A0A1A7C4T4"/>
<dbReference type="Proteomes" id="UP000092713">
    <property type="component" value="Unassembled WGS sequence"/>
</dbReference>
<evidence type="ECO:0000259" key="5">
    <source>
        <dbReference type="Pfam" id="PF07992"/>
    </source>
</evidence>
<accession>A0A1A7C4T4</accession>
<dbReference type="SUPFAM" id="SSF51905">
    <property type="entry name" value="FAD/NAD(P)-binding domain"/>
    <property type="match status" value="2"/>
</dbReference>
<comment type="caution">
    <text evidence="7">The sequence shown here is derived from an EMBL/GenBank/DDBJ whole genome shotgun (WGS) entry which is preliminary data.</text>
</comment>
<dbReference type="PANTHER" id="PTHR43557:SF2">
    <property type="entry name" value="RIESKE DOMAIN-CONTAINING PROTEIN-RELATED"/>
    <property type="match status" value="1"/>
</dbReference>
<evidence type="ECO:0000313" key="8">
    <source>
        <dbReference type="Proteomes" id="UP000092713"/>
    </source>
</evidence>
<evidence type="ECO:0000259" key="6">
    <source>
        <dbReference type="Pfam" id="PF14759"/>
    </source>
</evidence>
<dbReference type="Gene3D" id="3.50.50.60">
    <property type="entry name" value="FAD/NAD(P)-binding domain"/>
    <property type="match status" value="2"/>
</dbReference>
<dbReference type="PRINTS" id="PR00368">
    <property type="entry name" value="FADPNR"/>
</dbReference>
<dbReference type="InterPro" id="IPR050446">
    <property type="entry name" value="FAD-oxidoreductase/Apoptosis"/>
</dbReference>
<keyword evidence="3" id="KW-0274">FAD</keyword>
<evidence type="ECO:0000256" key="3">
    <source>
        <dbReference type="ARBA" id="ARBA00022827"/>
    </source>
</evidence>
<keyword evidence="4 7" id="KW-0560">Oxidoreductase</keyword>
<evidence type="ECO:0000256" key="2">
    <source>
        <dbReference type="ARBA" id="ARBA00022630"/>
    </source>
</evidence>
<dbReference type="GO" id="GO:0008860">
    <property type="term" value="F:ferredoxin-NAD+ reductase activity"/>
    <property type="evidence" value="ECO:0007669"/>
    <property type="project" value="UniProtKB-EC"/>
</dbReference>
<dbReference type="InterPro" id="IPR016156">
    <property type="entry name" value="FAD/NAD-linked_Rdtase_dimer_sf"/>
</dbReference>
<dbReference type="GO" id="GO:0016651">
    <property type="term" value="F:oxidoreductase activity, acting on NAD(P)H"/>
    <property type="evidence" value="ECO:0007669"/>
    <property type="project" value="TreeGrafter"/>
</dbReference>
<sequence>MDALATPSAHAGMVIIGAGHCGGRAALALRNLGWTGAITVIGDEPLAPYERPPLSKSVLSGETGMDAMQLAAVDAWHEAGVTLRLGCRVNAIDRAARSITLDDGGTIAYRSLLLATGGAARTLSIPGAQHPRVLSLRTHADALALRDHLRPGARVVLVGGGFIGLEVAASAREAGCDVELVEGAPRLLGRAVPESVASLVQALHQARGTRIRCGAQPVEIVQRDDGRLALLLADGSTLVADVIVAGIGMAPRLELARACGLDVEHGIVVDRHLQTSDAAIFAAGDVCQFPSSLSGLAMRQETWHNAETQACVAAANMLGAASAYGESPWFWSDQYDHTLQVSGEPALAASCVSRVPGEGALLLFFLGRDGVLVGASGFGPASVVTRDLKIMRKLVEGRVRLDPAVLADAAQPLKKLLSMMKEAA</sequence>
<dbReference type="RefSeq" id="WP_065307738.1">
    <property type="nucleotide sequence ID" value="NZ_LOCQ01000052.1"/>
</dbReference>
<gene>
    <name evidence="7" type="ORF">ASR47_1011162</name>
</gene>
<protein>
    <submittedName>
        <fullName evidence="7">3-phenylpropionate/trans-cinnamate dioxygenase ferredoxin reductase subunit</fullName>
        <ecNumber evidence="7">1.18.1.3</ecNumber>
    </submittedName>
</protein>
<organism evidence="7 8">
    <name type="scientific">Janthinobacterium psychrotolerans</name>
    <dbReference type="NCBI Taxonomy" id="1747903"/>
    <lineage>
        <taxon>Bacteria</taxon>
        <taxon>Pseudomonadati</taxon>
        <taxon>Pseudomonadota</taxon>
        <taxon>Betaproteobacteria</taxon>
        <taxon>Burkholderiales</taxon>
        <taxon>Oxalobacteraceae</taxon>
        <taxon>Janthinobacterium</taxon>
    </lineage>
</organism>
<comment type="cofactor">
    <cofactor evidence="1">
        <name>FAD</name>
        <dbReference type="ChEBI" id="CHEBI:57692"/>
    </cofactor>
</comment>
<dbReference type="Gene3D" id="3.30.390.30">
    <property type="match status" value="1"/>
</dbReference>
<keyword evidence="7" id="KW-0223">Dioxygenase</keyword>
<dbReference type="PATRIC" id="fig|1747903.4.peg.3380"/>
<name>A0A1A7C4T4_9BURK</name>
<evidence type="ECO:0000256" key="4">
    <source>
        <dbReference type="ARBA" id="ARBA00023002"/>
    </source>
</evidence>
<dbReference type="PRINTS" id="PR00411">
    <property type="entry name" value="PNDRDTASEI"/>
</dbReference>
<dbReference type="PANTHER" id="PTHR43557">
    <property type="entry name" value="APOPTOSIS-INDUCING FACTOR 1"/>
    <property type="match status" value="1"/>
</dbReference>
<dbReference type="InterPro" id="IPR028202">
    <property type="entry name" value="Reductase_C"/>
</dbReference>
<feature type="domain" description="FAD/NAD(P)-binding" evidence="5">
    <location>
        <begin position="13"/>
        <end position="310"/>
    </location>
</feature>
<dbReference type="EC" id="1.18.1.3" evidence="7"/>
<dbReference type="OrthoDB" id="9769238at2"/>
<keyword evidence="2" id="KW-0285">Flavoprotein</keyword>
<evidence type="ECO:0000313" key="7">
    <source>
        <dbReference type="EMBL" id="OBV39770.1"/>
    </source>
</evidence>
<dbReference type="Pfam" id="PF14759">
    <property type="entry name" value="Reductase_C"/>
    <property type="match status" value="1"/>
</dbReference>